<proteinExistence type="predicted"/>
<dbReference type="RefSeq" id="WP_267537633.1">
    <property type="nucleotide sequence ID" value="NZ_JAPNKA010000001.1"/>
</dbReference>
<evidence type="ECO:0000313" key="1">
    <source>
        <dbReference type="EMBL" id="MCY1078873.1"/>
    </source>
</evidence>
<reference evidence="1 2" key="1">
    <citation type="submission" date="2022-11" db="EMBL/GenBank/DDBJ databases">
        <title>Minimal conservation of predation-associated metabolite biosynthetic gene clusters underscores biosynthetic potential of Myxococcota including descriptions for ten novel species: Archangium lansinium sp. nov., Myxococcus landrumus sp. nov., Nannocystis bai.</title>
        <authorList>
            <person name="Ahearne A."/>
            <person name="Stevens C."/>
            <person name="Phillips K."/>
        </authorList>
    </citation>
    <scope>NUCLEOTIDE SEQUENCE [LARGE SCALE GENOMIC DNA]</scope>
    <source>
        <strain evidence="1 2">MIWBW</strain>
    </source>
</reference>
<dbReference type="EMBL" id="JAPNKA010000001">
    <property type="protein sequence ID" value="MCY1078873.1"/>
    <property type="molecule type" value="Genomic_DNA"/>
</dbReference>
<name>A0ABT4AB21_9BACT</name>
<organism evidence="1 2">
    <name type="scientific">Archangium lansingense</name>
    <dbReference type="NCBI Taxonomy" id="2995310"/>
    <lineage>
        <taxon>Bacteria</taxon>
        <taxon>Pseudomonadati</taxon>
        <taxon>Myxococcota</taxon>
        <taxon>Myxococcia</taxon>
        <taxon>Myxococcales</taxon>
        <taxon>Cystobacterineae</taxon>
        <taxon>Archangiaceae</taxon>
        <taxon>Archangium</taxon>
    </lineage>
</organism>
<gene>
    <name evidence="1" type="ORF">OV287_30865</name>
</gene>
<sequence>MVTVDPVMYRALERESAGQLPPGLRSWMLEVLMSGLPYADRMRQRDEALQAAAGFLGEGLSVAEQARQLRAAMLKASRAAMPANPQPDSLAGCLALALLARDRVPDERQIRNILDGKKRKMAV</sequence>
<dbReference type="Proteomes" id="UP001207654">
    <property type="component" value="Unassembled WGS sequence"/>
</dbReference>
<accession>A0ABT4AB21</accession>
<protein>
    <submittedName>
        <fullName evidence="1">Uncharacterized protein</fullName>
    </submittedName>
</protein>
<evidence type="ECO:0000313" key="2">
    <source>
        <dbReference type="Proteomes" id="UP001207654"/>
    </source>
</evidence>
<keyword evidence="2" id="KW-1185">Reference proteome</keyword>
<comment type="caution">
    <text evidence="1">The sequence shown here is derived from an EMBL/GenBank/DDBJ whole genome shotgun (WGS) entry which is preliminary data.</text>
</comment>